<dbReference type="InterPro" id="IPR009574">
    <property type="entry name" value="DUF1189"/>
</dbReference>
<keyword evidence="1" id="KW-0472">Membrane</keyword>
<keyword evidence="1" id="KW-0812">Transmembrane</keyword>
<dbReference type="AlphaFoldDB" id="A0A510WT93"/>
<proteinExistence type="predicted"/>
<feature type="transmembrane region" description="Helical" evidence="1">
    <location>
        <begin position="173"/>
        <end position="196"/>
    </location>
</feature>
<dbReference type="Pfam" id="PF06691">
    <property type="entry name" value="DUF1189"/>
    <property type="match status" value="1"/>
</dbReference>
<dbReference type="EMBL" id="BJUI01000023">
    <property type="protein sequence ID" value="GEK42454.1"/>
    <property type="molecule type" value="Genomic_DNA"/>
</dbReference>
<keyword evidence="3" id="KW-1185">Reference proteome</keyword>
<reference evidence="2 3" key="1">
    <citation type="submission" date="2019-07" db="EMBL/GenBank/DDBJ databases">
        <title>Whole genome shotgun sequence of Lactobacillus aviarius subsp. aviarius NBRC 102162.</title>
        <authorList>
            <person name="Hosoyama A."/>
            <person name="Uohara A."/>
            <person name="Ohji S."/>
            <person name="Ichikawa N."/>
        </authorList>
    </citation>
    <scope>NUCLEOTIDE SEQUENCE [LARGE SCALE GENOMIC DNA]</scope>
    <source>
        <strain evidence="2 3">NBRC 102162</strain>
    </source>
</reference>
<feature type="transmembrane region" description="Helical" evidence="1">
    <location>
        <begin position="238"/>
        <end position="255"/>
    </location>
</feature>
<organism evidence="2 3">
    <name type="scientific">Ligilactobacillus aviarius</name>
    <dbReference type="NCBI Taxonomy" id="1606"/>
    <lineage>
        <taxon>Bacteria</taxon>
        <taxon>Bacillati</taxon>
        <taxon>Bacillota</taxon>
        <taxon>Bacilli</taxon>
        <taxon>Lactobacillales</taxon>
        <taxon>Lactobacillaceae</taxon>
        <taxon>Ligilactobacillus</taxon>
    </lineage>
</organism>
<name>A0A510WT93_9LACO</name>
<keyword evidence="1" id="KW-1133">Transmembrane helix</keyword>
<dbReference type="GeneID" id="29934157"/>
<comment type="caution">
    <text evidence="2">The sequence shown here is derived from an EMBL/GenBank/DDBJ whole genome shotgun (WGS) entry which is preliminary data.</text>
</comment>
<feature type="transmembrane region" description="Helical" evidence="1">
    <location>
        <begin position="208"/>
        <end position="232"/>
    </location>
</feature>
<evidence type="ECO:0000256" key="1">
    <source>
        <dbReference type="SAM" id="Phobius"/>
    </source>
</evidence>
<gene>
    <name evidence="2" type="primary">malA</name>
    <name evidence="2" type="ORF">LAV01_12860</name>
</gene>
<accession>A0A510WT93</accession>
<dbReference type="RefSeq" id="WP_057827258.1">
    <property type="nucleotide sequence ID" value="NZ_BAAACL010000012.1"/>
</dbReference>
<dbReference type="Proteomes" id="UP000321722">
    <property type="component" value="Unassembled WGS sequence"/>
</dbReference>
<evidence type="ECO:0000313" key="3">
    <source>
        <dbReference type="Proteomes" id="UP000321722"/>
    </source>
</evidence>
<evidence type="ECO:0000313" key="2">
    <source>
        <dbReference type="EMBL" id="GEK42454.1"/>
    </source>
</evidence>
<protein>
    <submittedName>
        <fullName evidence="2">Maltodextrose utilization protein MalA</fullName>
    </submittedName>
</protein>
<feature type="transmembrane region" description="Helical" evidence="1">
    <location>
        <begin position="28"/>
        <end position="50"/>
    </location>
</feature>
<sequence>MTDKFPFSYFSTWINPQKMFTNRKKLSWGQMILTLVFSFALILLTVPVYYARQSSVNLGMFMPKVNRMLKNQDLQKTIHQTPYHDGTFDFKGEKVIENSSNGIIGVNIPSSLEKNYRNGIFLSDQEVVLKENGTTSTIRFMKDINPSKGNFYSKISQTWFRINRMGVTFSTMYMLGAIVLFTNLIFLFIGAFFLWLTRKSSFTTIATFKEACAIFDYVIGPSCFITAIVGFFKFDISMIMMVETLVAVVYLLMIYGKTHFNDEYVANQFMIQE</sequence>